<keyword evidence="10" id="KW-0411">Iron-sulfur</keyword>
<keyword evidence="8 12" id="KW-0560">Oxidoreductase</keyword>
<dbReference type="Gene3D" id="3.20.20.70">
    <property type="entry name" value="Aldolase class I"/>
    <property type="match status" value="1"/>
</dbReference>
<dbReference type="InterPro" id="IPR058240">
    <property type="entry name" value="rSAM_sf"/>
</dbReference>
<evidence type="ECO:0000259" key="13">
    <source>
        <dbReference type="PROSITE" id="PS51918"/>
    </source>
</evidence>
<dbReference type="EMBL" id="JACOOQ010000018">
    <property type="protein sequence ID" value="MBC5640887.1"/>
    <property type="molecule type" value="Genomic_DNA"/>
</dbReference>
<dbReference type="InterPro" id="IPR013785">
    <property type="entry name" value="Aldolase_TIM"/>
</dbReference>
<evidence type="ECO:0000256" key="7">
    <source>
        <dbReference type="ARBA" id="ARBA00022723"/>
    </source>
</evidence>
<reference evidence="14" key="1">
    <citation type="submission" date="2020-08" db="EMBL/GenBank/DDBJ databases">
        <title>Genome public.</title>
        <authorList>
            <person name="Liu C."/>
            <person name="Sun Q."/>
        </authorList>
    </citation>
    <scope>NUCLEOTIDE SEQUENCE</scope>
    <source>
        <strain evidence="14">NSJ-42</strain>
    </source>
</reference>
<evidence type="ECO:0000256" key="1">
    <source>
        <dbReference type="ARBA" id="ARBA00001966"/>
    </source>
</evidence>
<evidence type="ECO:0000256" key="11">
    <source>
        <dbReference type="ARBA" id="ARBA00047365"/>
    </source>
</evidence>
<keyword evidence="7" id="KW-0479">Metal-binding</keyword>
<evidence type="ECO:0000256" key="5">
    <source>
        <dbReference type="ARBA" id="ARBA00022485"/>
    </source>
</evidence>
<comment type="function">
    <text evidence="2 12">Activation of anaerobic ribonucleoside-triphosphate reductase under anaerobic conditions by generation of an organic free radical, using S-adenosylmethionine and reduced flavodoxin as cosubstrates to produce 5'-deoxy-adenosine.</text>
</comment>
<dbReference type="SFLD" id="SFLDG01063">
    <property type="entry name" value="activating_enzymes__group_1"/>
    <property type="match status" value="1"/>
</dbReference>
<comment type="catalytic activity">
    <reaction evidence="11">
        <text>glycyl-[protein] + reduced [flavodoxin] + S-adenosyl-L-methionine = glycin-2-yl radical-[protein] + semiquinone [flavodoxin] + 5'-deoxyadenosine + L-methionine + H(+)</text>
        <dbReference type="Rhea" id="RHEA:61976"/>
        <dbReference type="Rhea" id="RHEA-COMP:10622"/>
        <dbReference type="Rhea" id="RHEA-COMP:14480"/>
        <dbReference type="Rhea" id="RHEA-COMP:15993"/>
        <dbReference type="Rhea" id="RHEA-COMP:15994"/>
        <dbReference type="ChEBI" id="CHEBI:15378"/>
        <dbReference type="ChEBI" id="CHEBI:17319"/>
        <dbReference type="ChEBI" id="CHEBI:29947"/>
        <dbReference type="ChEBI" id="CHEBI:32722"/>
        <dbReference type="ChEBI" id="CHEBI:57618"/>
        <dbReference type="ChEBI" id="CHEBI:57844"/>
        <dbReference type="ChEBI" id="CHEBI:59789"/>
        <dbReference type="ChEBI" id="CHEBI:140311"/>
    </reaction>
</comment>
<comment type="caution">
    <text evidence="14">The sequence shown here is derived from an EMBL/GenBank/DDBJ whole genome shotgun (WGS) entry which is preliminary data.</text>
</comment>
<evidence type="ECO:0000256" key="3">
    <source>
        <dbReference type="ARBA" id="ARBA00009777"/>
    </source>
</evidence>
<evidence type="ECO:0000256" key="6">
    <source>
        <dbReference type="ARBA" id="ARBA00022691"/>
    </source>
</evidence>
<dbReference type="SFLD" id="SFLDS00029">
    <property type="entry name" value="Radical_SAM"/>
    <property type="match status" value="1"/>
</dbReference>
<keyword evidence="9" id="KW-0408">Iron</keyword>
<organism evidence="14 15">
    <name type="scientific">Clostridium lentum</name>
    <dbReference type="NCBI Taxonomy" id="2763037"/>
    <lineage>
        <taxon>Bacteria</taxon>
        <taxon>Bacillati</taxon>
        <taxon>Bacillota</taxon>
        <taxon>Clostridia</taxon>
        <taxon>Eubacteriales</taxon>
        <taxon>Clostridiaceae</taxon>
        <taxon>Clostridium</taxon>
    </lineage>
</organism>
<comment type="cofactor">
    <cofactor evidence="1">
        <name>[4Fe-4S] cluster</name>
        <dbReference type="ChEBI" id="CHEBI:49883"/>
    </cofactor>
</comment>
<evidence type="ECO:0000256" key="10">
    <source>
        <dbReference type="ARBA" id="ARBA00023014"/>
    </source>
</evidence>
<evidence type="ECO:0000313" key="14">
    <source>
        <dbReference type="EMBL" id="MBC5640887.1"/>
    </source>
</evidence>
<dbReference type="PROSITE" id="PS01087">
    <property type="entry name" value="RADICAL_ACTIVATING"/>
    <property type="match status" value="1"/>
</dbReference>
<comment type="similarity">
    <text evidence="3 12">Belongs to the organic radical-activating enzymes family.</text>
</comment>
<evidence type="ECO:0000256" key="12">
    <source>
        <dbReference type="PIRNR" id="PIRNR000368"/>
    </source>
</evidence>
<dbReference type="SFLD" id="SFLDF00299">
    <property type="entry name" value="anaerobic_ribonucleoside-triph"/>
    <property type="match status" value="1"/>
</dbReference>
<dbReference type="InterPro" id="IPR001989">
    <property type="entry name" value="Radical_activat_CS"/>
</dbReference>
<dbReference type="Proteomes" id="UP000662088">
    <property type="component" value="Unassembled WGS sequence"/>
</dbReference>
<keyword evidence="6" id="KW-0949">S-adenosyl-L-methionine</keyword>
<dbReference type="InterPro" id="IPR007197">
    <property type="entry name" value="rSAM"/>
</dbReference>
<evidence type="ECO:0000256" key="4">
    <source>
        <dbReference type="ARBA" id="ARBA00014281"/>
    </source>
</evidence>
<dbReference type="NCBIfam" id="TIGR02491">
    <property type="entry name" value="NrdG"/>
    <property type="match status" value="1"/>
</dbReference>
<dbReference type="EC" id="1.97.1.-" evidence="12"/>
<dbReference type="GO" id="GO:0004748">
    <property type="term" value="F:ribonucleoside-diphosphate reductase activity, thioredoxin disulfide as acceptor"/>
    <property type="evidence" value="ECO:0007669"/>
    <property type="project" value="TreeGrafter"/>
</dbReference>
<evidence type="ECO:0000256" key="9">
    <source>
        <dbReference type="ARBA" id="ARBA00023004"/>
    </source>
</evidence>
<evidence type="ECO:0000313" key="15">
    <source>
        <dbReference type="Proteomes" id="UP000662088"/>
    </source>
</evidence>
<evidence type="ECO:0000256" key="8">
    <source>
        <dbReference type="ARBA" id="ARBA00023002"/>
    </source>
</evidence>
<dbReference type="SUPFAM" id="SSF102114">
    <property type="entry name" value="Radical SAM enzymes"/>
    <property type="match status" value="1"/>
</dbReference>
<keyword evidence="5" id="KW-0004">4Fe-4S</keyword>
<dbReference type="PANTHER" id="PTHR30352:SF2">
    <property type="entry name" value="ANAEROBIC RIBONUCLEOSIDE-TRIPHOSPHATE REDUCTASE-ACTIVATING PROTEIN"/>
    <property type="match status" value="1"/>
</dbReference>
<dbReference type="GO" id="GO:0043365">
    <property type="term" value="F:[formate-C-acetyltransferase]-activating enzyme activity"/>
    <property type="evidence" value="ECO:0007669"/>
    <property type="project" value="InterPro"/>
</dbReference>
<dbReference type="PANTHER" id="PTHR30352">
    <property type="entry name" value="PYRUVATE FORMATE-LYASE-ACTIVATING ENZYME"/>
    <property type="match status" value="1"/>
</dbReference>
<proteinExistence type="inferred from homology"/>
<dbReference type="RefSeq" id="WP_186835441.1">
    <property type="nucleotide sequence ID" value="NZ_JACOOQ010000018.1"/>
</dbReference>
<protein>
    <recommendedName>
        <fullName evidence="4 12">Anaerobic ribonucleoside-triphosphate reductase-activating protein</fullName>
        <ecNumber evidence="12">1.97.1.-</ecNumber>
    </recommendedName>
</protein>
<dbReference type="CDD" id="cd01335">
    <property type="entry name" value="Radical_SAM"/>
    <property type="match status" value="1"/>
</dbReference>
<sequence>MKYAQIRKFDVTNGPKVRTTLFVSGCTHNCPQCFNKDQQSFEYGEFWTEEVEEQFLSYVKSPNVHGVSILGGEPMQQLMDDSLLKLLTRIKEETNKEIWLWSGYTYEEIISNPKRKEILEQVDVLIDGPFKAEMKNLSLKYRGSENQRIIDVKKSLKEKKVVLINVI</sequence>
<dbReference type="GO" id="GO:0046872">
    <property type="term" value="F:metal ion binding"/>
    <property type="evidence" value="ECO:0007669"/>
    <property type="project" value="UniProtKB-KW"/>
</dbReference>
<keyword evidence="15" id="KW-1185">Reference proteome</keyword>
<dbReference type="Pfam" id="PF13353">
    <property type="entry name" value="Fer4_12"/>
    <property type="match status" value="1"/>
</dbReference>
<dbReference type="SFLD" id="SFLDG01066">
    <property type="entry name" value="organic_radical-activating_enz"/>
    <property type="match status" value="1"/>
</dbReference>
<accession>A0A8I0DPV4</accession>
<dbReference type="InterPro" id="IPR034457">
    <property type="entry name" value="Organic_radical-activating"/>
</dbReference>
<dbReference type="GO" id="GO:0051539">
    <property type="term" value="F:4 iron, 4 sulfur cluster binding"/>
    <property type="evidence" value="ECO:0007669"/>
    <property type="project" value="UniProtKB-KW"/>
</dbReference>
<gene>
    <name evidence="14" type="primary">nrdG</name>
    <name evidence="14" type="ORF">H8R92_10720</name>
</gene>
<dbReference type="InterPro" id="IPR012837">
    <property type="entry name" value="NrdG"/>
</dbReference>
<evidence type="ECO:0000256" key="2">
    <source>
        <dbReference type="ARBA" id="ARBA00003852"/>
    </source>
</evidence>
<dbReference type="PIRSF" id="PIRSF000368">
    <property type="entry name" value="NrdG"/>
    <property type="match status" value="1"/>
</dbReference>
<dbReference type="PROSITE" id="PS51918">
    <property type="entry name" value="RADICAL_SAM"/>
    <property type="match status" value="1"/>
</dbReference>
<dbReference type="AlphaFoldDB" id="A0A8I0DPV4"/>
<name>A0A8I0DPV4_9CLOT</name>
<feature type="domain" description="Radical SAM core" evidence="13">
    <location>
        <begin position="12"/>
        <end position="167"/>
    </location>
</feature>